<comment type="caution">
    <text evidence="4">The sequence shown here is derived from an EMBL/GenBank/DDBJ whole genome shotgun (WGS) entry which is preliminary data.</text>
</comment>
<dbReference type="Pfam" id="PF08240">
    <property type="entry name" value="ADH_N"/>
    <property type="match status" value="1"/>
</dbReference>
<evidence type="ECO:0000259" key="3">
    <source>
        <dbReference type="SMART" id="SM00829"/>
    </source>
</evidence>
<evidence type="ECO:0000313" key="5">
    <source>
        <dbReference type="Proteomes" id="UP001139336"/>
    </source>
</evidence>
<dbReference type="GO" id="GO:0035925">
    <property type="term" value="F:mRNA 3'-UTR AU-rich region binding"/>
    <property type="evidence" value="ECO:0007669"/>
    <property type="project" value="TreeGrafter"/>
</dbReference>
<dbReference type="SUPFAM" id="SSF50129">
    <property type="entry name" value="GroES-like"/>
    <property type="match status" value="1"/>
</dbReference>
<dbReference type="InterPro" id="IPR047618">
    <property type="entry name" value="QOR-like"/>
</dbReference>
<dbReference type="InterPro" id="IPR011032">
    <property type="entry name" value="GroES-like_sf"/>
</dbReference>
<dbReference type="GO" id="GO:0003960">
    <property type="term" value="F:quinone reductase (NADPH) activity"/>
    <property type="evidence" value="ECO:0007669"/>
    <property type="project" value="InterPro"/>
</dbReference>
<protein>
    <submittedName>
        <fullName evidence="4">Quinone oxidoreductase</fullName>
    </submittedName>
</protein>
<dbReference type="PANTHER" id="PTHR48106">
    <property type="entry name" value="QUINONE OXIDOREDUCTASE PIG3-RELATED"/>
    <property type="match status" value="1"/>
</dbReference>
<dbReference type="Proteomes" id="UP001139336">
    <property type="component" value="Unassembled WGS sequence"/>
</dbReference>
<accession>A0A9X1QRU4</accession>
<dbReference type="PANTHER" id="PTHR48106:SF13">
    <property type="entry name" value="QUINONE OXIDOREDUCTASE-RELATED"/>
    <property type="match status" value="1"/>
</dbReference>
<feature type="domain" description="Enoyl reductase (ER)" evidence="3">
    <location>
        <begin position="10"/>
        <end position="317"/>
    </location>
</feature>
<proteinExistence type="predicted"/>
<dbReference type="RefSeq" id="WP_236118387.1">
    <property type="nucleotide sequence ID" value="NZ_JAKGSI010000002.1"/>
</dbReference>
<dbReference type="Gene3D" id="3.40.50.720">
    <property type="entry name" value="NAD(P)-binding Rossmann-like Domain"/>
    <property type="match status" value="1"/>
</dbReference>
<dbReference type="InterPro" id="IPR013149">
    <property type="entry name" value="ADH-like_C"/>
</dbReference>
<dbReference type="GO" id="GO:0005829">
    <property type="term" value="C:cytosol"/>
    <property type="evidence" value="ECO:0007669"/>
    <property type="project" value="TreeGrafter"/>
</dbReference>
<dbReference type="InterPro" id="IPR036291">
    <property type="entry name" value="NAD(P)-bd_dom_sf"/>
</dbReference>
<dbReference type="InterPro" id="IPR020843">
    <property type="entry name" value="ER"/>
</dbReference>
<organism evidence="4 5">
    <name type="scientific">Corynebacterium uropygiale</name>
    <dbReference type="NCBI Taxonomy" id="1775911"/>
    <lineage>
        <taxon>Bacteria</taxon>
        <taxon>Bacillati</taxon>
        <taxon>Actinomycetota</taxon>
        <taxon>Actinomycetes</taxon>
        <taxon>Mycobacteriales</taxon>
        <taxon>Corynebacteriaceae</taxon>
        <taxon>Corynebacterium</taxon>
    </lineage>
</organism>
<name>A0A9X1QRU4_9CORY</name>
<keyword evidence="5" id="KW-1185">Reference proteome</keyword>
<dbReference type="SUPFAM" id="SSF51735">
    <property type="entry name" value="NAD(P)-binding Rossmann-fold domains"/>
    <property type="match status" value="1"/>
</dbReference>
<keyword evidence="2" id="KW-0560">Oxidoreductase</keyword>
<sequence length="325" mass="34167">MKAIQITQTGGPDVLHYTDIPVPEPSENDVLVEVLVAGINYIDTYFREGIYPTTLPFVPGKEGVGRVAHDPRGEIAEGTLVAWSGPLGSYAQYASVPRDLLVAVPEGIDLHVAASMLLQGITAHYLCYGVKDLQEGDTCLLTAGAGGVGLILTQMAAAKGARVISVVSTDEKEALAREAGAAEVLRYSPHLADEVRDATEGVGVDIAYDGVGRDTFEQSLASVRGRGIVCLFGAASGPVEPVDPQVLNSHGSLFLTRPSMDGWTSEPGEYRMRAQAVTQLVSEGTVSIRVGAAYPLAEAEKAHRDLQARATTGSVVLDIPAVEGS</sequence>
<dbReference type="AlphaFoldDB" id="A0A9X1QRU4"/>
<evidence type="ECO:0000256" key="2">
    <source>
        <dbReference type="ARBA" id="ARBA00023002"/>
    </source>
</evidence>
<dbReference type="GO" id="GO:0070402">
    <property type="term" value="F:NADPH binding"/>
    <property type="evidence" value="ECO:0007669"/>
    <property type="project" value="TreeGrafter"/>
</dbReference>
<dbReference type="EMBL" id="JAKGSI010000002">
    <property type="protein sequence ID" value="MCF4006598.1"/>
    <property type="molecule type" value="Genomic_DNA"/>
</dbReference>
<evidence type="ECO:0000256" key="1">
    <source>
        <dbReference type="ARBA" id="ARBA00022857"/>
    </source>
</evidence>
<dbReference type="Pfam" id="PF00107">
    <property type="entry name" value="ADH_zinc_N"/>
    <property type="match status" value="1"/>
</dbReference>
<reference evidence="4" key="1">
    <citation type="submission" date="2022-01" db="EMBL/GenBank/DDBJ databases">
        <title>Corynebacterium sp. nov isolated from isolated from the feces of the greater white-fronted geese (Anser albifrons) at Poyang Lake, PR China.</title>
        <authorList>
            <person name="Liu Q."/>
        </authorList>
    </citation>
    <scope>NUCLEOTIDE SEQUENCE</scope>
    <source>
        <strain evidence="4">JCM 32435</strain>
    </source>
</reference>
<dbReference type="Gene3D" id="3.90.180.10">
    <property type="entry name" value="Medium-chain alcohol dehydrogenases, catalytic domain"/>
    <property type="match status" value="1"/>
</dbReference>
<dbReference type="SMART" id="SM00829">
    <property type="entry name" value="PKS_ER"/>
    <property type="match status" value="1"/>
</dbReference>
<evidence type="ECO:0000313" key="4">
    <source>
        <dbReference type="EMBL" id="MCF4006598.1"/>
    </source>
</evidence>
<keyword evidence="1" id="KW-0521">NADP</keyword>
<dbReference type="CDD" id="cd05286">
    <property type="entry name" value="QOR2"/>
    <property type="match status" value="1"/>
</dbReference>
<gene>
    <name evidence="4" type="ORF">L1O03_05320</name>
</gene>
<dbReference type="InterPro" id="IPR013154">
    <property type="entry name" value="ADH-like_N"/>
</dbReference>